<dbReference type="STRING" id="52689.AKG39_08750"/>
<dbReference type="GO" id="GO:0006576">
    <property type="term" value="P:biogenic amine metabolic process"/>
    <property type="evidence" value="ECO:0007669"/>
    <property type="project" value="InterPro"/>
</dbReference>
<dbReference type="PATRIC" id="fig|52689.4.peg.954"/>
<keyword evidence="1" id="KW-0547">Nucleotide-binding</keyword>
<organism evidence="2 3">
    <name type="scientific">Acetobacterium bakii</name>
    <dbReference type="NCBI Taxonomy" id="52689"/>
    <lineage>
        <taxon>Bacteria</taxon>
        <taxon>Bacillati</taxon>
        <taxon>Bacillota</taxon>
        <taxon>Clostridia</taxon>
        <taxon>Eubacteriales</taxon>
        <taxon>Eubacteriaceae</taxon>
        <taxon>Acetobacterium</taxon>
    </lineage>
</organism>
<comment type="caution">
    <text evidence="2">The sequence shown here is derived from an EMBL/GenBank/DDBJ whole genome shotgun (WGS) entry which is preliminary data.</text>
</comment>
<protein>
    <submittedName>
        <fullName evidence="2">Ethanolamine utilization protein EutP</fullName>
    </submittedName>
</protein>
<dbReference type="PIRSF" id="PIRSF036409">
    <property type="entry name" value="EutP_PduV"/>
    <property type="match status" value="1"/>
</dbReference>
<dbReference type="RefSeq" id="WP_050740008.1">
    <property type="nucleotide sequence ID" value="NZ_LGYO01000021.1"/>
</dbReference>
<gene>
    <name evidence="2" type="ORF">AKG39_08750</name>
</gene>
<dbReference type="SUPFAM" id="SSF52540">
    <property type="entry name" value="P-loop containing nucleoside triphosphate hydrolases"/>
    <property type="match status" value="1"/>
</dbReference>
<dbReference type="GO" id="GO:0005524">
    <property type="term" value="F:ATP binding"/>
    <property type="evidence" value="ECO:0007669"/>
    <property type="project" value="UniProtKB-UniRule"/>
</dbReference>
<dbReference type="Proteomes" id="UP000036873">
    <property type="component" value="Unassembled WGS sequence"/>
</dbReference>
<dbReference type="OrthoDB" id="6179at2"/>
<comment type="similarity">
    <text evidence="1">Belongs to the EutP/PduV family.</text>
</comment>
<dbReference type="AlphaFoldDB" id="A0A0L6U100"/>
<dbReference type="Pfam" id="PF10662">
    <property type="entry name" value="PduV-EutP"/>
    <property type="match status" value="1"/>
</dbReference>
<evidence type="ECO:0000256" key="1">
    <source>
        <dbReference type="PIRNR" id="PIRNR036409"/>
    </source>
</evidence>
<reference evidence="3" key="1">
    <citation type="submission" date="2015-07" db="EMBL/GenBank/DDBJ databases">
        <title>Draft genome sequence of Acetobacterium bakii DSM 8293, a potential psychrophilic chemical producer through syngas fermentation.</title>
        <authorList>
            <person name="Song Y."/>
            <person name="Hwang S."/>
            <person name="Cho B.-K."/>
        </authorList>
    </citation>
    <scope>NUCLEOTIDE SEQUENCE [LARGE SCALE GENOMIC DNA]</scope>
    <source>
        <strain evidence="3">DSM 8239</strain>
    </source>
</reference>
<evidence type="ECO:0000313" key="2">
    <source>
        <dbReference type="EMBL" id="KNZ42017.1"/>
    </source>
</evidence>
<accession>A0A0L6U100</accession>
<dbReference type="InterPro" id="IPR027417">
    <property type="entry name" value="P-loop_NTPase"/>
</dbReference>
<name>A0A0L6U100_9FIRM</name>
<keyword evidence="3" id="KW-1185">Reference proteome</keyword>
<dbReference type="Gene3D" id="3.40.50.300">
    <property type="entry name" value="P-loop containing nucleotide triphosphate hydrolases"/>
    <property type="match status" value="1"/>
</dbReference>
<dbReference type="PANTHER" id="PTHR40453">
    <property type="entry name" value="PROTEIN YOEF"/>
    <property type="match status" value="1"/>
</dbReference>
<sequence length="158" mass="17723">MANNKKRVALIGKISSGKTTLKQRLSNEEMKYSKTQMVSYFDDFIDTPGEFIELPFFSRQAINIACDAGLLIMVVSCVDSQNSIPPNFIHTFNIPAIGVITKIDHQDCNIKRSRNFLAYAGIKPKNIYEVSSETGAGIEALEEAIHHYMDPIRNPNLK</sequence>
<dbReference type="PANTHER" id="PTHR40453:SF1">
    <property type="entry name" value="PROTEIN YOEF"/>
    <property type="match status" value="1"/>
</dbReference>
<dbReference type="EMBL" id="LGYO01000021">
    <property type="protein sequence ID" value="KNZ42017.1"/>
    <property type="molecule type" value="Genomic_DNA"/>
</dbReference>
<proteinExistence type="inferred from homology"/>
<dbReference type="InterPro" id="IPR012381">
    <property type="entry name" value="EutP_PduV"/>
</dbReference>
<evidence type="ECO:0000313" key="3">
    <source>
        <dbReference type="Proteomes" id="UP000036873"/>
    </source>
</evidence>